<feature type="compositionally biased region" description="Basic and acidic residues" evidence="2">
    <location>
        <begin position="36"/>
        <end position="45"/>
    </location>
</feature>
<dbReference type="InterPro" id="IPR036875">
    <property type="entry name" value="Znf_CCHC_sf"/>
</dbReference>
<dbReference type="GO" id="GO:0008270">
    <property type="term" value="F:zinc ion binding"/>
    <property type="evidence" value="ECO:0007669"/>
    <property type="project" value="InterPro"/>
</dbReference>
<reference evidence="3 4" key="1">
    <citation type="submission" date="2019-08" db="EMBL/GenBank/DDBJ databases">
        <title>The genome sequence of a newly discovered highly antifungal drug resistant Aspergillus species, Aspergillus tanneri NIH 1004.</title>
        <authorList>
            <person name="Mounaud S."/>
            <person name="Singh I."/>
            <person name="Joardar V."/>
            <person name="Pakala S."/>
            <person name="Pakala S."/>
            <person name="Venepally P."/>
            <person name="Chung J.K."/>
            <person name="Losada L."/>
            <person name="Nierman W.C."/>
        </authorList>
    </citation>
    <scope>NUCLEOTIDE SEQUENCE [LARGE SCALE GENOMIC DNA]</scope>
    <source>
        <strain evidence="3 4">NIH1004</strain>
    </source>
</reference>
<organism evidence="3 4">
    <name type="scientific">Aspergillus tanneri</name>
    <dbReference type="NCBI Taxonomy" id="1220188"/>
    <lineage>
        <taxon>Eukaryota</taxon>
        <taxon>Fungi</taxon>
        <taxon>Dikarya</taxon>
        <taxon>Ascomycota</taxon>
        <taxon>Pezizomycotina</taxon>
        <taxon>Eurotiomycetes</taxon>
        <taxon>Eurotiomycetidae</taxon>
        <taxon>Eurotiales</taxon>
        <taxon>Aspergillaceae</taxon>
        <taxon>Aspergillus</taxon>
        <taxon>Aspergillus subgen. Circumdati</taxon>
    </lineage>
</organism>
<dbReference type="GeneID" id="54331956"/>
<dbReference type="VEuPathDB" id="FungiDB:EYZ11_011638"/>
<dbReference type="SUPFAM" id="SSF57756">
    <property type="entry name" value="Retrovirus zinc finger-like domains"/>
    <property type="match status" value="1"/>
</dbReference>
<dbReference type="EMBL" id="QUQM01000006">
    <property type="protein sequence ID" value="KAA8645043.1"/>
    <property type="molecule type" value="Genomic_DNA"/>
</dbReference>
<dbReference type="Proteomes" id="UP000324241">
    <property type="component" value="Unassembled WGS sequence"/>
</dbReference>
<name>A0A5M9MJB3_9EURO</name>
<feature type="region of interest" description="Disordered" evidence="2">
    <location>
        <begin position="340"/>
        <end position="364"/>
    </location>
</feature>
<keyword evidence="1" id="KW-0175">Coiled coil</keyword>
<evidence type="ECO:0000256" key="2">
    <source>
        <dbReference type="SAM" id="MobiDB-lite"/>
    </source>
</evidence>
<dbReference type="GO" id="GO:0003676">
    <property type="term" value="F:nucleic acid binding"/>
    <property type="evidence" value="ECO:0007669"/>
    <property type="project" value="InterPro"/>
</dbReference>
<feature type="coiled-coil region" evidence="1">
    <location>
        <begin position="69"/>
        <end position="96"/>
    </location>
</feature>
<accession>A0A5M9MJB3</accession>
<feature type="compositionally biased region" description="Polar residues" evidence="2">
    <location>
        <begin position="1"/>
        <end position="10"/>
    </location>
</feature>
<comment type="caution">
    <text evidence="3">The sequence shown here is derived from an EMBL/GenBank/DDBJ whole genome shotgun (WGS) entry which is preliminary data.</text>
</comment>
<dbReference type="AlphaFoldDB" id="A0A5M9MJB3"/>
<feature type="compositionally biased region" description="Polar residues" evidence="2">
    <location>
        <begin position="46"/>
        <end position="68"/>
    </location>
</feature>
<dbReference type="Gene3D" id="4.10.60.10">
    <property type="entry name" value="Zinc finger, CCHC-type"/>
    <property type="match status" value="1"/>
</dbReference>
<feature type="compositionally biased region" description="Polar residues" evidence="2">
    <location>
        <begin position="21"/>
        <end position="35"/>
    </location>
</feature>
<evidence type="ECO:0000313" key="3">
    <source>
        <dbReference type="EMBL" id="KAA8645043.1"/>
    </source>
</evidence>
<evidence type="ECO:0000313" key="4">
    <source>
        <dbReference type="Proteomes" id="UP000324241"/>
    </source>
</evidence>
<dbReference type="OrthoDB" id="4487196at2759"/>
<evidence type="ECO:0008006" key="5">
    <source>
        <dbReference type="Google" id="ProtNLM"/>
    </source>
</evidence>
<proteinExistence type="predicted"/>
<feature type="region of interest" description="Disordered" evidence="2">
    <location>
        <begin position="1"/>
        <end position="69"/>
    </location>
</feature>
<gene>
    <name evidence="3" type="ORF">ATNIH1004_009254</name>
</gene>
<evidence type="ECO:0000256" key="1">
    <source>
        <dbReference type="SAM" id="Coils"/>
    </source>
</evidence>
<protein>
    <recommendedName>
        <fullName evidence="5">CCHC-type domain-containing protein</fullName>
    </recommendedName>
</protein>
<sequence>MAKGKMNNSRPPEPRTLAVPLNQSGSGDDTPSQQPTKEETPERTHQTPAGNENSHLLESSASDNQNPDTAALREEIRKKEEEYVRLKLQRRDKELDELIAAERAKLERATQPQGQPENKVQVVWSRDETTEVTNPVGNAAIPPSRPAMTDLYEGRDMTEYRTFLARTRNHFIRNSYYFTNDAVKVADGASYLSSNLLLLWEEYHEELRTPPNWEEFTTFLLHQLNDPTHVLREAKLKYQNAKRKPEDSVREANLKYQTARQRPEDSVREFVRYISKWESQLPEPYTERQRKDHLRASILDEIRIESLKYPNEPDTYDGYVAHLQTIEDQIPSRGIQLTAARKNSRGSNQQNTRDNRSFAPQVNIRGAFASRSRGSFRGRGGNAWGNAGQNYKKREFSATFDKNQCANCGAYGHWTGNCLKPPQKRQHSEGQDMCRRRLVRQFLNRGVQGRELYDTRAQLAPLQPSESQIETILRPLRLESFHRFAVFTTIEEGGLWSSGAFGKNSLIFNDKELFQTADLAGMLDIFPERVTNSWAVENVAKREWALSRILGHAKASEADAEWVEAKAS</sequence>
<dbReference type="RefSeq" id="XP_033424404.1">
    <property type="nucleotide sequence ID" value="XM_033573852.1"/>
</dbReference>